<protein>
    <submittedName>
        <fullName evidence="1">Uncharacterized protein</fullName>
    </submittedName>
</protein>
<accession>A0AAD7NIN1</accession>
<comment type="caution">
    <text evidence="1">The sequence shown here is derived from an EMBL/GenBank/DDBJ whole genome shotgun (WGS) entry which is preliminary data.</text>
</comment>
<dbReference type="AlphaFoldDB" id="A0AAD7NIN1"/>
<gene>
    <name evidence="1" type="ORF">DFH07DRAFT_771131</name>
</gene>
<organism evidence="1 2">
    <name type="scientific">Mycena maculata</name>
    <dbReference type="NCBI Taxonomy" id="230809"/>
    <lineage>
        <taxon>Eukaryota</taxon>
        <taxon>Fungi</taxon>
        <taxon>Dikarya</taxon>
        <taxon>Basidiomycota</taxon>
        <taxon>Agaricomycotina</taxon>
        <taxon>Agaricomycetes</taxon>
        <taxon>Agaricomycetidae</taxon>
        <taxon>Agaricales</taxon>
        <taxon>Marasmiineae</taxon>
        <taxon>Mycenaceae</taxon>
        <taxon>Mycena</taxon>
    </lineage>
</organism>
<evidence type="ECO:0000313" key="2">
    <source>
        <dbReference type="Proteomes" id="UP001215280"/>
    </source>
</evidence>
<dbReference type="Proteomes" id="UP001215280">
    <property type="component" value="Unassembled WGS sequence"/>
</dbReference>
<evidence type="ECO:0000313" key="1">
    <source>
        <dbReference type="EMBL" id="KAJ7762347.1"/>
    </source>
</evidence>
<keyword evidence="2" id="KW-1185">Reference proteome</keyword>
<dbReference type="EMBL" id="JARJLG010000043">
    <property type="protein sequence ID" value="KAJ7762347.1"/>
    <property type="molecule type" value="Genomic_DNA"/>
</dbReference>
<name>A0AAD7NIN1_9AGAR</name>
<reference evidence="1" key="1">
    <citation type="submission" date="2023-03" db="EMBL/GenBank/DDBJ databases">
        <title>Massive genome expansion in bonnet fungi (Mycena s.s.) driven by repeated elements and novel gene families across ecological guilds.</title>
        <authorList>
            <consortium name="Lawrence Berkeley National Laboratory"/>
            <person name="Harder C.B."/>
            <person name="Miyauchi S."/>
            <person name="Viragh M."/>
            <person name="Kuo A."/>
            <person name="Thoen E."/>
            <person name="Andreopoulos B."/>
            <person name="Lu D."/>
            <person name="Skrede I."/>
            <person name="Drula E."/>
            <person name="Henrissat B."/>
            <person name="Morin E."/>
            <person name="Kohler A."/>
            <person name="Barry K."/>
            <person name="LaButti K."/>
            <person name="Morin E."/>
            <person name="Salamov A."/>
            <person name="Lipzen A."/>
            <person name="Mereny Z."/>
            <person name="Hegedus B."/>
            <person name="Baldrian P."/>
            <person name="Stursova M."/>
            <person name="Weitz H."/>
            <person name="Taylor A."/>
            <person name="Grigoriev I.V."/>
            <person name="Nagy L.G."/>
            <person name="Martin F."/>
            <person name="Kauserud H."/>
        </authorList>
    </citation>
    <scope>NUCLEOTIDE SEQUENCE</scope>
    <source>
        <strain evidence="1">CBHHK188m</strain>
    </source>
</reference>
<proteinExistence type="predicted"/>
<sequence>MLFRALIDYLVISIYRNVYATTLIDCRGVDSTLLFEHVLLRVQTVQCTVQIKGYPPEDTETQPPRAVGVGPINKWRITPFGTLTREITIWGLANRMGTPWFKSTFKLDYHQITRRLS</sequence>